<keyword evidence="1" id="KW-0732">Signal</keyword>
<keyword evidence="3" id="KW-1185">Reference proteome</keyword>
<dbReference type="RefSeq" id="WP_145647461.1">
    <property type="nucleotide sequence ID" value="NZ_VLLB01000001.1"/>
</dbReference>
<accession>A0A562RLF0</accession>
<evidence type="ECO:0000313" key="2">
    <source>
        <dbReference type="EMBL" id="TWI69723.1"/>
    </source>
</evidence>
<gene>
    <name evidence="2" type="ORF">IP91_00796</name>
</gene>
<comment type="caution">
    <text evidence="2">The sequence shown here is derived from an EMBL/GenBank/DDBJ whole genome shotgun (WGS) entry which is preliminary data.</text>
</comment>
<dbReference type="AlphaFoldDB" id="A0A562RLF0"/>
<proteinExistence type="predicted"/>
<sequence length="442" mass="43593">MQALKLPTRLVLAATIFAAAANGANAATAAGTTISNTATATYLDSTLGSHTTTSNTVVTTVQQVASLTMPAGTAKNASAGTQVVYAHSVTNTGNGTDTFALAAANTGTFSMTNVVFYADANGDGVADNATPVTTTGPLATGATFKFVAVGTLPAAPANGTTNTITVTATSGFTNTVTATSVDTTTAASAAHIDITANTAGVGAPGAGAGLEASAVVTNTVAPGGTTRYTLVLNNSGGSPDTFNLQAAVDGTFANLTLPTGWTVVFKDAAGNVITNATVAANSSVQVFADVFVPAGSALGTTDLYFRVMSPTSGVTDKIHNAITIAAAGNQLTLTKVQALDADCNGVADTAYSNAPITTGAIPGACIRYQITATNAGGTDVGAVVIKDDVPANTTYHTTNALAATLGAIVLPLTGPVTTLQANVGTLHTGESSTMSFGVRINP</sequence>
<evidence type="ECO:0000313" key="3">
    <source>
        <dbReference type="Proteomes" id="UP000318431"/>
    </source>
</evidence>
<feature type="signal peptide" evidence="1">
    <location>
        <begin position="1"/>
        <end position="26"/>
    </location>
</feature>
<evidence type="ECO:0000256" key="1">
    <source>
        <dbReference type="SAM" id="SignalP"/>
    </source>
</evidence>
<feature type="chain" id="PRO_5022151665" evidence="1">
    <location>
        <begin position="27"/>
        <end position="442"/>
    </location>
</feature>
<dbReference type="InterPro" id="IPR047589">
    <property type="entry name" value="DUF11_rpt"/>
</dbReference>
<dbReference type="EMBL" id="VLLB01000001">
    <property type="protein sequence ID" value="TWI69723.1"/>
    <property type="molecule type" value="Genomic_DNA"/>
</dbReference>
<dbReference type="OrthoDB" id="28777at2"/>
<organism evidence="2 3">
    <name type="scientific">Pseudoduganella lurida</name>
    <dbReference type="NCBI Taxonomy" id="1036180"/>
    <lineage>
        <taxon>Bacteria</taxon>
        <taxon>Pseudomonadati</taxon>
        <taxon>Pseudomonadota</taxon>
        <taxon>Betaproteobacteria</taxon>
        <taxon>Burkholderiales</taxon>
        <taxon>Oxalobacteraceae</taxon>
        <taxon>Telluria group</taxon>
        <taxon>Pseudoduganella</taxon>
    </lineage>
</organism>
<name>A0A562RLF0_9BURK</name>
<dbReference type="NCBIfam" id="TIGR01451">
    <property type="entry name" value="B_ant_repeat"/>
    <property type="match status" value="1"/>
</dbReference>
<protein>
    <submittedName>
        <fullName evidence="2">Putative repeat protein (TIGR01451 family)</fullName>
    </submittedName>
</protein>
<reference evidence="2 3" key="1">
    <citation type="journal article" date="2015" name="Stand. Genomic Sci.">
        <title>Genomic Encyclopedia of Bacterial and Archaeal Type Strains, Phase III: the genomes of soil and plant-associated and newly described type strains.</title>
        <authorList>
            <person name="Whitman W.B."/>
            <person name="Woyke T."/>
            <person name="Klenk H.P."/>
            <person name="Zhou Y."/>
            <person name="Lilburn T.G."/>
            <person name="Beck B.J."/>
            <person name="De Vos P."/>
            <person name="Vandamme P."/>
            <person name="Eisen J.A."/>
            <person name="Garrity G."/>
            <person name="Hugenholtz P."/>
            <person name="Kyrpides N.C."/>
        </authorList>
    </citation>
    <scope>NUCLEOTIDE SEQUENCE [LARGE SCALE GENOMIC DNA]</scope>
    <source>
        <strain evidence="2 3">CGMCC 1.10822</strain>
    </source>
</reference>
<dbReference type="Proteomes" id="UP000318431">
    <property type="component" value="Unassembled WGS sequence"/>
</dbReference>